<comment type="caution">
    <text evidence="1">The sequence shown here is derived from an EMBL/GenBank/DDBJ whole genome shotgun (WGS) entry which is preliminary data.</text>
</comment>
<dbReference type="AlphaFoldDB" id="A0A840SGP3"/>
<protein>
    <submittedName>
        <fullName evidence="1">Uncharacterized protein</fullName>
    </submittedName>
</protein>
<dbReference type="RefSeq" id="WP_221266527.1">
    <property type="nucleotide sequence ID" value="NZ_JACHFR010000002.1"/>
</dbReference>
<accession>A0A840SGP3</accession>
<dbReference type="EMBL" id="JACHFR010000002">
    <property type="protein sequence ID" value="MBB5218703.1"/>
    <property type="molecule type" value="Genomic_DNA"/>
</dbReference>
<reference evidence="1 2" key="1">
    <citation type="submission" date="2020-08" db="EMBL/GenBank/DDBJ databases">
        <title>Genomic Encyclopedia of Type Strains, Phase IV (KMG-IV): sequencing the most valuable type-strain genomes for metagenomic binning, comparative biology and taxonomic classification.</title>
        <authorList>
            <person name="Goeker M."/>
        </authorList>
    </citation>
    <scope>NUCLEOTIDE SEQUENCE [LARGE SCALE GENOMIC DNA]</scope>
    <source>
        <strain evidence="1 2">DSM 103679</strain>
    </source>
</reference>
<sequence>MLYDFLNFQFYVALYLSDIITKEKCLDYIGAVYQKYISSNSGYEQIKFPYAVYLYLTNKKKDSELLLNEIYHRDYVYNYTNPSNKDVKNFVSGVLLSKVKIEDFENTFYESLYYTLDDDEYITLLQGLYS</sequence>
<name>A0A840SGP3_9SPIR</name>
<evidence type="ECO:0000313" key="1">
    <source>
        <dbReference type="EMBL" id="MBB5218703.1"/>
    </source>
</evidence>
<organism evidence="1 2">
    <name type="scientific">Treponema rectale</name>
    <dbReference type="NCBI Taxonomy" id="744512"/>
    <lineage>
        <taxon>Bacteria</taxon>
        <taxon>Pseudomonadati</taxon>
        <taxon>Spirochaetota</taxon>
        <taxon>Spirochaetia</taxon>
        <taxon>Spirochaetales</taxon>
        <taxon>Treponemataceae</taxon>
        <taxon>Treponema</taxon>
    </lineage>
</organism>
<dbReference type="Proteomes" id="UP000578697">
    <property type="component" value="Unassembled WGS sequence"/>
</dbReference>
<keyword evidence="2" id="KW-1185">Reference proteome</keyword>
<evidence type="ECO:0000313" key="2">
    <source>
        <dbReference type="Proteomes" id="UP000578697"/>
    </source>
</evidence>
<proteinExistence type="predicted"/>
<gene>
    <name evidence="1" type="ORF">HNP77_001072</name>
</gene>